<organism evidence="2 3">
    <name type="scientific">Acinetobacter portensis</name>
    <dbReference type="NCBI Taxonomy" id="1839785"/>
    <lineage>
        <taxon>Bacteria</taxon>
        <taxon>Pseudomonadati</taxon>
        <taxon>Pseudomonadota</taxon>
        <taxon>Gammaproteobacteria</taxon>
        <taxon>Moraxellales</taxon>
        <taxon>Moraxellaceae</taxon>
        <taxon>Acinetobacter</taxon>
    </lineage>
</organism>
<dbReference type="RefSeq" id="WP_248104093.1">
    <property type="nucleotide sequence ID" value="NZ_CP096122.1"/>
</dbReference>
<name>A0ABY4K124_9GAMM</name>
<feature type="signal peptide" evidence="1">
    <location>
        <begin position="1"/>
        <end position="21"/>
    </location>
</feature>
<accession>A0ABY4K124</accession>
<keyword evidence="3" id="KW-1185">Reference proteome</keyword>
<proteinExistence type="predicted"/>
<keyword evidence="1" id="KW-0732">Signal</keyword>
<sequence>MKYILLLVVSTLSLIFSTTHAEKVTFDNDSQEWRLNYRNDLFSSNIGYSWLGIPTEEYDRELILGARKIYCAHTANILKKYVEANELYQKGLVNLDSYAEKLNVRGEGSTLYNSIIRYAKPPYVKGRDIIKGMIVSSITNTIDDQFYRLGDTASIESRQKKLKLFYVDNCTVYL</sequence>
<evidence type="ECO:0000313" key="3">
    <source>
        <dbReference type="Proteomes" id="UP000831422"/>
    </source>
</evidence>
<evidence type="ECO:0000256" key="1">
    <source>
        <dbReference type="SAM" id="SignalP"/>
    </source>
</evidence>
<gene>
    <name evidence="2" type="ORF">MZO21_14465</name>
</gene>
<reference evidence="2 3" key="1">
    <citation type="submission" date="2022-04" db="EMBL/GenBank/DDBJ databases">
        <title>Occurrence of NDM-1-producing Shewanella putrefaciens and Acinetobacter portensis in a dairy farm from China.</title>
        <authorList>
            <person name="Li R."/>
            <person name="Zhang L."/>
        </authorList>
    </citation>
    <scope>NUCLEOTIDE SEQUENCE [LARGE SCALE GENOMIC DNA]</scope>
    <source>
        <strain evidence="2 3">JNE5</strain>
        <plasmid evidence="2 3">pJNE5-64k</plasmid>
    </source>
</reference>
<evidence type="ECO:0000313" key="2">
    <source>
        <dbReference type="EMBL" id="UPO24886.1"/>
    </source>
</evidence>
<dbReference type="Proteomes" id="UP000831422">
    <property type="component" value="Plasmid pJNE5-64k"/>
</dbReference>
<feature type="chain" id="PRO_5046643150" evidence="1">
    <location>
        <begin position="22"/>
        <end position="174"/>
    </location>
</feature>
<geneLocation type="plasmid" evidence="2 3">
    <name>pJNE5-64k</name>
</geneLocation>
<protein>
    <submittedName>
        <fullName evidence="2">Uncharacterized protein</fullName>
    </submittedName>
</protein>
<keyword evidence="2" id="KW-0614">Plasmid</keyword>
<dbReference type="EMBL" id="CP096122">
    <property type="protein sequence ID" value="UPO24886.1"/>
    <property type="molecule type" value="Genomic_DNA"/>
</dbReference>